<evidence type="ECO:0000313" key="3">
    <source>
        <dbReference type="Proteomes" id="UP001230908"/>
    </source>
</evidence>
<dbReference type="PANTHER" id="PTHR23026:SF123">
    <property type="entry name" value="NAD(P)H NITROREDUCTASE RV3131-RELATED"/>
    <property type="match status" value="1"/>
</dbReference>
<protein>
    <submittedName>
        <fullName evidence="2">Nitroreductase family protein</fullName>
    </submittedName>
</protein>
<feature type="domain" description="Nitroreductase" evidence="1">
    <location>
        <begin position="12"/>
        <end position="51"/>
    </location>
</feature>
<dbReference type="Gene3D" id="3.40.109.10">
    <property type="entry name" value="NADH Oxidase"/>
    <property type="match status" value="2"/>
</dbReference>
<proteinExistence type="predicted"/>
<dbReference type="EMBL" id="JAVHUY010000004">
    <property type="protein sequence ID" value="MDQ7904011.1"/>
    <property type="molecule type" value="Genomic_DNA"/>
</dbReference>
<dbReference type="NCBIfam" id="NF047509">
    <property type="entry name" value="Rv3131_FMN_oxido"/>
    <property type="match status" value="1"/>
</dbReference>
<dbReference type="SUPFAM" id="SSF55469">
    <property type="entry name" value="FMN-dependent nitroreductase-like"/>
    <property type="match status" value="2"/>
</dbReference>
<keyword evidence="3" id="KW-1185">Reference proteome</keyword>
<dbReference type="InterPro" id="IPR000415">
    <property type="entry name" value="Nitroreductase-like"/>
</dbReference>
<organism evidence="2 3">
    <name type="scientific">Phytohabitans maris</name>
    <dbReference type="NCBI Taxonomy" id="3071409"/>
    <lineage>
        <taxon>Bacteria</taxon>
        <taxon>Bacillati</taxon>
        <taxon>Actinomycetota</taxon>
        <taxon>Actinomycetes</taxon>
        <taxon>Micromonosporales</taxon>
        <taxon>Micromonosporaceae</taxon>
    </lineage>
</organism>
<evidence type="ECO:0000259" key="1">
    <source>
        <dbReference type="Pfam" id="PF00881"/>
    </source>
</evidence>
<reference evidence="2 3" key="1">
    <citation type="submission" date="2023-08" db="EMBL/GenBank/DDBJ databases">
        <title>Phytohabitans sansha sp. nov., isolated from marine sediment.</title>
        <authorList>
            <person name="Zhao Y."/>
            <person name="Yi K."/>
        </authorList>
    </citation>
    <scope>NUCLEOTIDE SEQUENCE [LARGE SCALE GENOMIC DNA]</scope>
    <source>
        <strain evidence="2 3">ZYX-F-186</strain>
    </source>
</reference>
<dbReference type="InterPro" id="IPR029479">
    <property type="entry name" value="Nitroreductase"/>
</dbReference>
<accession>A0ABU0ZCC8</accession>
<dbReference type="Pfam" id="PF00881">
    <property type="entry name" value="Nitroreductase"/>
    <property type="match status" value="2"/>
</dbReference>
<evidence type="ECO:0000313" key="2">
    <source>
        <dbReference type="EMBL" id="MDQ7904011.1"/>
    </source>
</evidence>
<dbReference type="Proteomes" id="UP001230908">
    <property type="component" value="Unassembled WGS sequence"/>
</dbReference>
<dbReference type="InterPro" id="IPR050627">
    <property type="entry name" value="Nitroreductase/BluB"/>
</dbReference>
<feature type="domain" description="Nitroreductase" evidence="1">
    <location>
        <begin position="128"/>
        <end position="312"/>
    </location>
</feature>
<comment type="caution">
    <text evidence="2">The sequence shown here is derived from an EMBL/GenBank/DDBJ whole genome shotgun (WGS) entry which is preliminary data.</text>
</comment>
<sequence>MKAITGGWTAGPDGVPDGALRACLEDAVAAPSVHNTQPWRFRVYGGTVEILADRSRRLDVLDPQGRELFVSLGAAVFNLRASMLARGRVPVLRLLPEPAEPDLVARVTVGPPTRPPATAIMLADAIPRRHTNRQPFTEIPVPAEALADLTAAADAERARLVVTDAVARDAVLDVVRIAEQRRRHDPAYWRELSEWTRSGPERHDGVPPEAFGPWDALETVPIRDFSVVRPARRRKPAPFERAPTIAVLYTRDDTPAEWLRGGQALERVLLTATVRGLASTIMTQPVEVPHLRALLRDAADGYAAQAVLRFGYGPFSAASGRRGLDEVVVATAGNGEVTEGSKVPE</sequence>
<name>A0ABU0ZCC8_9ACTN</name>
<gene>
    <name evidence="2" type="ORF">RB614_05680</name>
</gene>
<dbReference type="RefSeq" id="WP_308711286.1">
    <property type="nucleotide sequence ID" value="NZ_JAVHUY010000004.1"/>
</dbReference>
<dbReference type="PANTHER" id="PTHR23026">
    <property type="entry name" value="NADPH NITROREDUCTASE"/>
    <property type="match status" value="1"/>
</dbReference>